<dbReference type="GO" id="GO:0005525">
    <property type="term" value="F:GTP binding"/>
    <property type="evidence" value="ECO:0007669"/>
    <property type="project" value="InterPro"/>
</dbReference>
<feature type="domain" description="Tr-type G" evidence="4">
    <location>
        <begin position="16"/>
        <end position="225"/>
    </location>
</feature>
<dbReference type="EMBL" id="BDSP01000016">
    <property type="protein sequence ID" value="GAX10118.1"/>
    <property type="molecule type" value="Genomic_DNA"/>
</dbReference>
<dbReference type="FunFam" id="2.40.30.10:FF:000052">
    <property type="entry name" value="Selenocysteine-specific elongation factor EF-Sec"/>
    <property type="match status" value="1"/>
</dbReference>
<dbReference type="OrthoDB" id="2067at2759"/>
<gene>
    <name evidence="5" type="ORF">FisN_3Lh309</name>
</gene>
<dbReference type="Gene3D" id="2.40.30.10">
    <property type="entry name" value="Translation factors"/>
    <property type="match status" value="1"/>
</dbReference>
<dbReference type="InParanoid" id="A0A1Z5J8H9"/>
<dbReference type="Gene3D" id="3.40.50.300">
    <property type="entry name" value="P-loop containing nucleotide triphosphate hydrolases"/>
    <property type="match status" value="1"/>
</dbReference>
<dbReference type="CDD" id="cd04094">
    <property type="entry name" value="eSelB_III"/>
    <property type="match status" value="1"/>
</dbReference>
<proteinExistence type="predicted"/>
<dbReference type="PANTHER" id="PTHR43721:SF11">
    <property type="entry name" value="SELENOCYSTEINE-SPECIFIC ELONGATION FACTOR"/>
    <property type="match status" value="1"/>
</dbReference>
<dbReference type="Proteomes" id="UP000198406">
    <property type="component" value="Unassembled WGS sequence"/>
</dbReference>
<dbReference type="InterPro" id="IPR049394">
    <property type="entry name" value="eEFSec_C"/>
</dbReference>
<comment type="subcellular location">
    <subcellularLocation>
        <location evidence="1">Plastid</location>
        <location evidence="1">Chloroplast</location>
    </subcellularLocation>
</comment>
<feature type="region of interest" description="Disordered" evidence="3">
    <location>
        <begin position="593"/>
        <end position="625"/>
    </location>
</feature>
<dbReference type="Pfam" id="PF21131">
    <property type="entry name" value="eEFSec_4th"/>
    <property type="match status" value="1"/>
</dbReference>
<dbReference type="SUPFAM" id="SSF50447">
    <property type="entry name" value="Translation proteins"/>
    <property type="match status" value="1"/>
</dbReference>
<reference evidence="5 6" key="1">
    <citation type="journal article" date="2015" name="Plant Cell">
        <title>Oil accumulation by the oleaginous diatom Fistulifera solaris as revealed by the genome and transcriptome.</title>
        <authorList>
            <person name="Tanaka T."/>
            <person name="Maeda Y."/>
            <person name="Veluchamy A."/>
            <person name="Tanaka M."/>
            <person name="Abida H."/>
            <person name="Marechal E."/>
            <person name="Bowler C."/>
            <person name="Muto M."/>
            <person name="Sunaga Y."/>
            <person name="Tanaka M."/>
            <person name="Yoshino T."/>
            <person name="Taniguchi T."/>
            <person name="Fukuda Y."/>
            <person name="Nemoto M."/>
            <person name="Matsumoto M."/>
            <person name="Wong P.S."/>
            <person name="Aburatani S."/>
            <person name="Fujibuchi W."/>
        </authorList>
    </citation>
    <scope>NUCLEOTIDE SEQUENCE [LARGE SCALE GENOMIC DNA]</scope>
    <source>
        <strain evidence="5 6">JPCC DA0580</strain>
    </source>
</reference>
<protein>
    <recommendedName>
        <fullName evidence="2">Elongation factor Tu, chloroplastic</fullName>
    </recommendedName>
</protein>
<dbReference type="Pfam" id="PF21208">
    <property type="entry name" value="euk_SelB_III"/>
    <property type="match status" value="1"/>
</dbReference>
<dbReference type="InterPro" id="IPR050055">
    <property type="entry name" value="EF-Tu_GTPase"/>
</dbReference>
<dbReference type="InterPro" id="IPR009000">
    <property type="entry name" value="Transl_B-barrel_sf"/>
</dbReference>
<sequence>MPEVKTAEQQFDPQEILNVNVGVLGHVDSGKTSLVKALSTLLSTAALDKSKESRERGMTLDLGFSCFFLDLPEHLQKHFPDKKKLQITLVDCPGHASLIRTIIGGAQIIDMVLLIVDAVKGWQAQTTECLVLAQLTSPHLLVALNKADMFEPNEREKQLEAAKSKVRKRLKGTRFADAPMIGVAACVGGEKAAANAEETKTSAVHETYQMDLLVDLLKAKLPPPRRSVTNEAKEQPFYFSVDHCFPIRGRGTVLTGTVLSGFAAVNDGIEFPSLGMDRKIKSIQMFKRQVQHIQQGDRAGICVSNLDAKLLERGIVAAPGAVPLWKGAIALVRKVPYYTSGKLMCNSKFHVSVGHTTVMATLTFWGARELAHQAAEAKNDASSNKLMSSWLGGDADLAGLPKIPFDFQQDFVFQDSLLETLDIAPGDPQETLLHWALLDFQTPVYCPAHSLVIGSRLDVAVDSDGGTASSCRLAFSGRLIERVEPSTAMTQIRLYTEKQKVGVVSKLGDPHKRFDDQKVVCYEIFGADLFKKETNMKLFIGMKMETEQGDIGEIKSSYGTSGKFRLYFPGGTEVQEGEPLYLRFKRFMHDPTKSMQQSTALPPSRPGARLEVENPKKEANKKKPREKGVNLIGELASIKGDVLANGKYSMAIVSGFFAPEINIKEKVGTKVFIPSTQEEGSIVGGFGKAGKCKVAFELGISAKEGDKAELKL</sequence>
<feature type="compositionally biased region" description="Basic and acidic residues" evidence="3">
    <location>
        <begin position="608"/>
        <end position="618"/>
    </location>
</feature>
<evidence type="ECO:0000313" key="5">
    <source>
        <dbReference type="EMBL" id="GAX10118.1"/>
    </source>
</evidence>
<dbReference type="Pfam" id="PF00009">
    <property type="entry name" value="GTP_EFTU"/>
    <property type="match status" value="1"/>
</dbReference>
<dbReference type="InterPro" id="IPR049393">
    <property type="entry name" value="eEFSec_III"/>
</dbReference>
<dbReference type="PANTHER" id="PTHR43721">
    <property type="entry name" value="ELONGATION FACTOR TU-RELATED"/>
    <property type="match status" value="1"/>
</dbReference>
<dbReference type="InterPro" id="IPR027417">
    <property type="entry name" value="P-loop_NTPase"/>
</dbReference>
<dbReference type="AlphaFoldDB" id="A0A1Z5J8H9"/>
<dbReference type="GO" id="GO:0001514">
    <property type="term" value="P:selenocysteine incorporation"/>
    <property type="evidence" value="ECO:0007669"/>
    <property type="project" value="TreeGrafter"/>
</dbReference>
<dbReference type="PROSITE" id="PS51722">
    <property type="entry name" value="G_TR_2"/>
    <property type="match status" value="1"/>
</dbReference>
<dbReference type="GO" id="GO:0009507">
    <property type="term" value="C:chloroplast"/>
    <property type="evidence" value="ECO:0007669"/>
    <property type="project" value="UniProtKB-SubCell"/>
</dbReference>
<dbReference type="InterPro" id="IPR000795">
    <property type="entry name" value="T_Tr_GTP-bd_dom"/>
</dbReference>
<dbReference type="SUPFAM" id="SSF52540">
    <property type="entry name" value="P-loop containing nucleoside triphosphate hydrolases"/>
    <property type="match status" value="1"/>
</dbReference>
<evidence type="ECO:0000256" key="3">
    <source>
        <dbReference type="SAM" id="MobiDB-lite"/>
    </source>
</evidence>
<dbReference type="CDD" id="cd03696">
    <property type="entry name" value="SelB_II"/>
    <property type="match status" value="1"/>
</dbReference>
<keyword evidence="6" id="KW-1185">Reference proteome</keyword>
<accession>A0A1Z5J8H9</accession>
<evidence type="ECO:0000256" key="2">
    <source>
        <dbReference type="ARBA" id="ARBA00021392"/>
    </source>
</evidence>
<name>A0A1Z5J8H9_FISSO</name>
<evidence type="ECO:0000313" key="6">
    <source>
        <dbReference type="Proteomes" id="UP000198406"/>
    </source>
</evidence>
<dbReference type="GO" id="GO:0003924">
    <property type="term" value="F:GTPase activity"/>
    <property type="evidence" value="ECO:0007669"/>
    <property type="project" value="InterPro"/>
</dbReference>
<dbReference type="GO" id="GO:0003746">
    <property type="term" value="F:translation elongation factor activity"/>
    <property type="evidence" value="ECO:0007669"/>
    <property type="project" value="TreeGrafter"/>
</dbReference>
<comment type="caution">
    <text evidence="5">The sequence shown here is derived from an EMBL/GenBank/DDBJ whole genome shotgun (WGS) entry which is preliminary data.</text>
</comment>
<evidence type="ECO:0000256" key="1">
    <source>
        <dbReference type="ARBA" id="ARBA00004229"/>
    </source>
</evidence>
<evidence type="ECO:0000259" key="4">
    <source>
        <dbReference type="PROSITE" id="PS51722"/>
    </source>
</evidence>
<dbReference type="PRINTS" id="PR00315">
    <property type="entry name" value="ELONGATNFCT"/>
</dbReference>
<organism evidence="5 6">
    <name type="scientific">Fistulifera solaris</name>
    <name type="common">Oleaginous diatom</name>
    <dbReference type="NCBI Taxonomy" id="1519565"/>
    <lineage>
        <taxon>Eukaryota</taxon>
        <taxon>Sar</taxon>
        <taxon>Stramenopiles</taxon>
        <taxon>Ochrophyta</taxon>
        <taxon>Bacillariophyta</taxon>
        <taxon>Bacillariophyceae</taxon>
        <taxon>Bacillariophycidae</taxon>
        <taxon>Naviculales</taxon>
        <taxon>Naviculaceae</taxon>
        <taxon>Fistulifera</taxon>
    </lineage>
</organism>